<dbReference type="PANTHER" id="PTHR24148:SF64">
    <property type="entry name" value="HETEROKARYON INCOMPATIBILITY DOMAIN-CONTAINING PROTEIN"/>
    <property type="match status" value="1"/>
</dbReference>
<sequence length="682" mass="76820">MTPYSNIYNPLDTEKSQIRLVTIHPKDQESQQIRCDLEICSLDEKPHYEALSYVWGDQSHPLEILLDGQVFLVGLNLASALGNLRLADRPRRLWIDAICINQGDQEERSSQVLLMRQIYSYASRVVVWLGIDTPENVSALNLLRSVKEMIHVNESVDGGETPSQSDIAKVRNYLDTDMSTKESHSFLFRDFLMQPWWGRVWVTQEVAVSSRATVVIGESELEWSSVFNAIETIAKSGAVPSQVGSPLYRKGLSSMNSVWNIVELRRTVKQGFIPSISTLIAANRQAATDPRDHVYALLGLAKENDNPLLRPNYLDSNPASAVFLFLIEYSVRVENSLDIICLSQGRIRNDLPSWCPDWTQPPRLGWNFSSDLSDFAPFPLIPTYISLLSNNLWHACGSKSAAARIIRSPPTLACKGLVVDVVEVIGEPIVMGHLFVWNRHLINLHPWETLLLNHFEGLKSKATQSANGQSIFDVSDQYHRLVASLAETPNFAPRASVSLAMILRSQNALSKLTYSSYRCLQKLRRKTRPLFQGFHFQYITGGPLAEAYVRTLSTNRLSNGMTIIHESHYKLFWSKVPKWLNDPATTSTAQFQKSLVENMMLSTCARTLVLTKKGYLGLGPTNAQQGDLVCILYGCSVPVIIRKYGQHYRFVGESYIHGLMDGAAVDQPSLRDTMEEREFVLR</sequence>
<dbReference type="InterPro" id="IPR010730">
    <property type="entry name" value="HET"/>
</dbReference>
<dbReference type="Pfam" id="PF26639">
    <property type="entry name" value="Het-6_barrel"/>
    <property type="match status" value="1"/>
</dbReference>
<evidence type="ECO:0000259" key="1">
    <source>
        <dbReference type="Pfam" id="PF06985"/>
    </source>
</evidence>
<gene>
    <name evidence="2" type="ORF">JMJ35_002765</name>
</gene>
<evidence type="ECO:0000313" key="2">
    <source>
        <dbReference type="EMBL" id="KAK0515386.1"/>
    </source>
</evidence>
<feature type="domain" description="Heterokaryon incompatibility" evidence="1">
    <location>
        <begin position="48"/>
        <end position="205"/>
    </location>
</feature>
<reference evidence="2" key="1">
    <citation type="submission" date="2023-03" db="EMBL/GenBank/DDBJ databases">
        <title>Complete genome of Cladonia borealis.</title>
        <authorList>
            <person name="Park H."/>
        </authorList>
    </citation>
    <scope>NUCLEOTIDE SEQUENCE</scope>
    <source>
        <strain evidence="2">ANT050790</strain>
    </source>
</reference>
<dbReference type="PANTHER" id="PTHR24148">
    <property type="entry name" value="ANKYRIN REPEAT DOMAIN-CONTAINING PROTEIN 39 HOMOLOG-RELATED"/>
    <property type="match status" value="1"/>
</dbReference>
<accession>A0AA39R783</accession>
<proteinExistence type="predicted"/>
<dbReference type="Pfam" id="PF06985">
    <property type="entry name" value="HET"/>
    <property type="match status" value="1"/>
</dbReference>
<protein>
    <recommendedName>
        <fullName evidence="1">Heterokaryon incompatibility domain-containing protein</fullName>
    </recommendedName>
</protein>
<dbReference type="InterPro" id="IPR052895">
    <property type="entry name" value="HetReg/Transcr_Mod"/>
</dbReference>
<keyword evidence="3" id="KW-1185">Reference proteome</keyword>
<organism evidence="2 3">
    <name type="scientific">Cladonia borealis</name>
    <dbReference type="NCBI Taxonomy" id="184061"/>
    <lineage>
        <taxon>Eukaryota</taxon>
        <taxon>Fungi</taxon>
        <taxon>Dikarya</taxon>
        <taxon>Ascomycota</taxon>
        <taxon>Pezizomycotina</taxon>
        <taxon>Lecanoromycetes</taxon>
        <taxon>OSLEUM clade</taxon>
        <taxon>Lecanoromycetidae</taxon>
        <taxon>Lecanorales</taxon>
        <taxon>Lecanorineae</taxon>
        <taxon>Cladoniaceae</taxon>
        <taxon>Cladonia</taxon>
    </lineage>
</organism>
<dbReference type="Proteomes" id="UP001166286">
    <property type="component" value="Unassembled WGS sequence"/>
</dbReference>
<dbReference type="EMBL" id="JAFEKC020000004">
    <property type="protein sequence ID" value="KAK0515386.1"/>
    <property type="molecule type" value="Genomic_DNA"/>
</dbReference>
<comment type="caution">
    <text evidence="2">The sequence shown here is derived from an EMBL/GenBank/DDBJ whole genome shotgun (WGS) entry which is preliminary data.</text>
</comment>
<dbReference type="AlphaFoldDB" id="A0AA39R783"/>
<name>A0AA39R783_9LECA</name>
<evidence type="ECO:0000313" key="3">
    <source>
        <dbReference type="Proteomes" id="UP001166286"/>
    </source>
</evidence>